<dbReference type="PANTHER" id="PTHR43248">
    <property type="entry name" value="2-SUCCINYL-6-HYDROXY-2,4-CYCLOHEXADIENE-1-CARBOXYLATE SYNTHASE"/>
    <property type="match status" value="1"/>
</dbReference>
<protein>
    <submittedName>
        <fullName evidence="5">Alpha/beta-hydrolase</fullName>
    </submittedName>
</protein>
<dbReference type="InterPro" id="IPR051601">
    <property type="entry name" value="Serine_prot/Carboxylest_S33"/>
</dbReference>
<organism evidence="5 6">
    <name type="scientific">Cylindrobasidium torrendii FP15055 ss-10</name>
    <dbReference type="NCBI Taxonomy" id="1314674"/>
    <lineage>
        <taxon>Eukaryota</taxon>
        <taxon>Fungi</taxon>
        <taxon>Dikarya</taxon>
        <taxon>Basidiomycota</taxon>
        <taxon>Agaricomycotina</taxon>
        <taxon>Agaricomycetes</taxon>
        <taxon>Agaricomycetidae</taxon>
        <taxon>Agaricales</taxon>
        <taxon>Marasmiineae</taxon>
        <taxon>Physalacriaceae</taxon>
        <taxon>Cylindrobasidium</taxon>
    </lineage>
</organism>
<evidence type="ECO:0000313" key="5">
    <source>
        <dbReference type="EMBL" id="KIY71249.1"/>
    </source>
</evidence>
<keyword evidence="2 5" id="KW-0378">Hydrolase</keyword>
<dbReference type="Pfam" id="PF00561">
    <property type="entry name" value="Abhydrolase_1"/>
    <property type="match status" value="1"/>
</dbReference>
<dbReference type="SUPFAM" id="SSF53474">
    <property type="entry name" value="alpha/beta-Hydrolases"/>
    <property type="match status" value="1"/>
</dbReference>
<dbReference type="Proteomes" id="UP000054007">
    <property type="component" value="Unassembled WGS sequence"/>
</dbReference>
<dbReference type="InterPro" id="IPR000073">
    <property type="entry name" value="AB_hydrolase_1"/>
</dbReference>
<evidence type="ECO:0000259" key="3">
    <source>
        <dbReference type="Pfam" id="PF00561"/>
    </source>
</evidence>
<gene>
    <name evidence="5" type="ORF">CYLTODRAFT_487317</name>
</gene>
<dbReference type="Gene3D" id="3.40.50.1820">
    <property type="entry name" value="alpha/beta hydrolase"/>
    <property type="match status" value="1"/>
</dbReference>
<dbReference type="OrthoDB" id="425534at2759"/>
<keyword evidence="6" id="KW-1185">Reference proteome</keyword>
<sequence>MGALKRVLFLSSFFIVSAALLLRPWEFLIRLERLNQASISQPDIYSNDCEPSWWENLPAKEILDWTPCYDSFECARLMVPLNYSDPSGAMLVLALLQYPSQYRNDSSLYKGPLLLNPGGPGASGVNLAQHQGPMFSELVDNRFDIVGFDPRGIARSTRVNLFKREEERALWENSRIEEYDFRPDGFAMGYAESVILGRLAGQNKTALPHINTENTARDMLTIVQAAGFEKLNYWGLSYGSALGATFAAMFPDKVNRLIIDGVLDSNTWYNGILEDSLRDSDKVIQAFFDECYAAGPDLCALWGDSPDAVSANMTNIMSKIRARPVPVFTDDGYSIVDYATVRRALFDAVYRPYDSFQPFATALEQLSLGSGELMYNFIRKPDFQCPCSNTGLGEKDVFDGAPVVMCNDWIRIPSDFEFHQEYYERQAKSYTLGSLFAKITVCSHWPELEKGKFHGPFEGNTNFPILVIGNTADPVTPLASARIMAEGFSNAILLIQNSIGHCSLSANSPCTLQHIHDYLVNGILPTYGSICPTISRIFKDTEVSVPDEQAQLGLSPIEEHFIRIGEGLSTARTDSRVGPWQI</sequence>
<evidence type="ECO:0000313" key="6">
    <source>
        <dbReference type="Proteomes" id="UP000054007"/>
    </source>
</evidence>
<feature type="domain" description="AB hydrolase-1" evidence="3">
    <location>
        <begin position="112"/>
        <end position="275"/>
    </location>
</feature>
<accession>A0A0D7BM79</accession>
<evidence type="ECO:0000256" key="1">
    <source>
        <dbReference type="ARBA" id="ARBA00010088"/>
    </source>
</evidence>
<dbReference type="InterPro" id="IPR013595">
    <property type="entry name" value="Pept_S33_TAP-like_C"/>
</dbReference>
<dbReference type="PANTHER" id="PTHR43248:SF25">
    <property type="entry name" value="AB HYDROLASE-1 DOMAIN-CONTAINING PROTEIN-RELATED"/>
    <property type="match status" value="1"/>
</dbReference>
<reference evidence="5 6" key="1">
    <citation type="journal article" date="2015" name="Fungal Genet. Biol.">
        <title>Evolution of novel wood decay mechanisms in Agaricales revealed by the genome sequences of Fistulina hepatica and Cylindrobasidium torrendii.</title>
        <authorList>
            <person name="Floudas D."/>
            <person name="Held B.W."/>
            <person name="Riley R."/>
            <person name="Nagy L.G."/>
            <person name="Koehler G."/>
            <person name="Ransdell A.S."/>
            <person name="Younus H."/>
            <person name="Chow J."/>
            <person name="Chiniquy J."/>
            <person name="Lipzen A."/>
            <person name="Tritt A."/>
            <person name="Sun H."/>
            <person name="Haridas S."/>
            <person name="LaButti K."/>
            <person name="Ohm R.A."/>
            <person name="Kues U."/>
            <person name="Blanchette R.A."/>
            <person name="Grigoriev I.V."/>
            <person name="Minto R.E."/>
            <person name="Hibbett D.S."/>
        </authorList>
    </citation>
    <scope>NUCLEOTIDE SEQUENCE [LARGE SCALE GENOMIC DNA]</scope>
    <source>
        <strain evidence="5 6">FP15055 ss-10</strain>
    </source>
</reference>
<feature type="domain" description="Peptidase S33 tripeptidyl aminopeptidase-like C-terminal" evidence="4">
    <location>
        <begin position="437"/>
        <end position="531"/>
    </location>
</feature>
<dbReference type="InterPro" id="IPR029058">
    <property type="entry name" value="AB_hydrolase_fold"/>
</dbReference>
<evidence type="ECO:0000256" key="2">
    <source>
        <dbReference type="ARBA" id="ARBA00022801"/>
    </source>
</evidence>
<dbReference type="Pfam" id="PF08386">
    <property type="entry name" value="Abhydrolase_4"/>
    <property type="match status" value="1"/>
</dbReference>
<dbReference type="EMBL" id="KN880456">
    <property type="protein sequence ID" value="KIY71249.1"/>
    <property type="molecule type" value="Genomic_DNA"/>
</dbReference>
<dbReference type="AlphaFoldDB" id="A0A0D7BM79"/>
<comment type="similarity">
    <text evidence="1">Belongs to the peptidase S33 family.</text>
</comment>
<proteinExistence type="inferred from homology"/>
<name>A0A0D7BM79_9AGAR</name>
<dbReference type="GO" id="GO:0016787">
    <property type="term" value="F:hydrolase activity"/>
    <property type="evidence" value="ECO:0007669"/>
    <property type="project" value="UniProtKB-KW"/>
</dbReference>
<dbReference type="STRING" id="1314674.A0A0D7BM79"/>
<evidence type="ECO:0000259" key="4">
    <source>
        <dbReference type="Pfam" id="PF08386"/>
    </source>
</evidence>